<dbReference type="InterPro" id="IPR036529">
    <property type="entry name" value="KIX_dom_sf"/>
</dbReference>
<dbReference type="Gene3D" id="1.10.246.20">
    <property type="entry name" value="Coactivator CBP, KIX domain"/>
    <property type="match status" value="3"/>
</dbReference>
<keyword evidence="5" id="KW-1185">Reference proteome</keyword>
<sequence length="331" mass="38308">MMERLELPILSSLHRAKTLKRHLPFSSEEGLLERKKIAVRFEEEIYDAATSQSDYLRKTSLKMLKMDMETIAQDDVANSAQSNSSVCSNELQVQERFDLDEEDLCQFMGCFKFEGLVLMFVLSLLEKVFGLMGTLKRNLPFCGEEGLLELKKIAERFEEKIYVSAISQSDYLQKISLKMPRMDAKSRLSLGKKIRKRERELRAPHRREGRRDLPGGGNGSWTIELRESRRRASLVQNLMDPNDWRVHLQRDSRERIVNKIIGTLKRLLPFSGDEVLKEIAERFEEKIYVSAISQYGQHILLQKLSEYYGSGLAANLSRHEVELEVDASKLF</sequence>
<evidence type="ECO:0000256" key="1">
    <source>
        <dbReference type="ARBA" id="ARBA00004123"/>
    </source>
</evidence>
<evidence type="ECO:0000259" key="3">
    <source>
        <dbReference type="Pfam" id="PF16987"/>
    </source>
</evidence>
<dbReference type="PANTHER" id="PTHR33137:SF4">
    <property type="entry name" value="MEDIATOR OF RNA POLYMERASE II TRANSCRIPTION SUBUNIT 15A-RELATED"/>
    <property type="match status" value="1"/>
</dbReference>
<comment type="subcellular location">
    <subcellularLocation>
        <location evidence="1">Nucleus</location>
    </subcellularLocation>
</comment>
<feature type="domain" description="Mediator complex subunit 15 KIX" evidence="3">
    <location>
        <begin position="16"/>
        <end position="68"/>
    </location>
</feature>
<dbReference type="AlphaFoldDB" id="A0A6A6M0S8"/>
<accession>A0A6A6M0S8</accession>
<dbReference type="InterPro" id="IPR044661">
    <property type="entry name" value="MED15a/b/c-like"/>
</dbReference>
<dbReference type="InterPro" id="IPR036546">
    <property type="entry name" value="MED15_KIX"/>
</dbReference>
<dbReference type="EMBL" id="JAAGAX010000008">
    <property type="protein sequence ID" value="KAF2305529.1"/>
    <property type="molecule type" value="Genomic_DNA"/>
</dbReference>
<dbReference type="GO" id="GO:0005634">
    <property type="term" value="C:nucleus"/>
    <property type="evidence" value="ECO:0007669"/>
    <property type="project" value="UniProtKB-SubCell"/>
</dbReference>
<feature type="domain" description="Mediator complex subunit 15 KIX" evidence="3">
    <location>
        <begin position="128"/>
        <end position="188"/>
    </location>
</feature>
<feature type="domain" description="Mediator complex subunit 15 KIX" evidence="3">
    <location>
        <begin position="242"/>
        <end position="295"/>
    </location>
</feature>
<organism evidence="4 5">
    <name type="scientific">Hevea brasiliensis</name>
    <name type="common">Para rubber tree</name>
    <name type="synonym">Siphonia brasiliensis</name>
    <dbReference type="NCBI Taxonomy" id="3981"/>
    <lineage>
        <taxon>Eukaryota</taxon>
        <taxon>Viridiplantae</taxon>
        <taxon>Streptophyta</taxon>
        <taxon>Embryophyta</taxon>
        <taxon>Tracheophyta</taxon>
        <taxon>Spermatophyta</taxon>
        <taxon>Magnoliopsida</taxon>
        <taxon>eudicotyledons</taxon>
        <taxon>Gunneridae</taxon>
        <taxon>Pentapetalae</taxon>
        <taxon>rosids</taxon>
        <taxon>fabids</taxon>
        <taxon>Malpighiales</taxon>
        <taxon>Euphorbiaceae</taxon>
        <taxon>Crotonoideae</taxon>
        <taxon>Micrandreae</taxon>
        <taxon>Hevea</taxon>
    </lineage>
</organism>
<dbReference type="GO" id="GO:0003713">
    <property type="term" value="F:transcription coactivator activity"/>
    <property type="evidence" value="ECO:0007669"/>
    <property type="project" value="InterPro"/>
</dbReference>
<protein>
    <recommendedName>
        <fullName evidence="3">Mediator complex subunit 15 KIX domain-containing protein</fullName>
    </recommendedName>
</protein>
<comment type="caution">
    <text evidence="4">The sequence shown here is derived from an EMBL/GenBank/DDBJ whole genome shotgun (WGS) entry which is preliminary data.</text>
</comment>
<dbReference type="PANTHER" id="PTHR33137">
    <property type="entry name" value="MEDIATOR OF RNA POLYMERASE II TRANSCRIPTION SUBUNIT 15A-RELATED"/>
    <property type="match status" value="1"/>
</dbReference>
<reference evidence="4 5" key="1">
    <citation type="journal article" date="2020" name="Mol. Plant">
        <title>The Chromosome-Based Rubber Tree Genome Provides New Insights into Spurge Genome Evolution and Rubber Biosynthesis.</title>
        <authorList>
            <person name="Liu J."/>
            <person name="Shi C."/>
            <person name="Shi C.C."/>
            <person name="Li W."/>
            <person name="Zhang Q.J."/>
            <person name="Zhang Y."/>
            <person name="Li K."/>
            <person name="Lu H.F."/>
            <person name="Shi C."/>
            <person name="Zhu S.T."/>
            <person name="Xiao Z.Y."/>
            <person name="Nan H."/>
            <person name="Yue Y."/>
            <person name="Zhu X.G."/>
            <person name="Wu Y."/>
            <person name="Hong X.N."/>
            <person name="Fan G.Y."/>
            <person name="Tong Y."/>
            <person name="Zhang D."/>
            <person name="Mao C.L."/>
            <person name="Liu Y.L."/>
            <person name="Hao S.J."/>
            <person name="Liu W.Q."/>
            <person name="Lv M.Q."/>
            <person name="Zhang H.B."/>
            <person name="Liu Y."/>
            <person name="Hu-Tang G.R."/>
            <person name="Wang J.P."/>
            <person name="Wang J.H."/>
            <person name="Sun Y.H."/>
            <person name="Ni S.B."/>
            <person name="Chen W.B."/>
            <person name="Zhang X.C."/>
            <person name="Jiao Y.N."/>
            <person name="Eichler E.E."/>
            <person name="Li G.H."/>
            <person name="Liu X."/>
            <person name="Gao L.Z."/>
        </authorList>
    </citation>
    <scope>NUCLEOTIDE SEQUENCE [LARGE SCALE GENOMIC DNA]</scope>
    <source>
        <strain evidence="5">cv. GT1</strain>
        <tissue evidence="4">Leaf</tissue>
    </source>
</reference>
<dbReference type="GO" id="GO:0031490">
    <property type="term" value="F:chromatin DNA binding"/>
    <property type="evidence" value="ECO:0007669"/>
    <property type="project" value="InterPro"/>
</dbReference>
<dbReference type="Proteomes" id="UP000467840">
    <property type="component" value="Chromosome 9"/>
</dbReference>
<gene>
    <name evidence="4" type="ORF">GH714_006211</name>
</gene>
<name>A0A6A6M0S8_HEVBR</name>
<evidence type="ECO:0000313" key="5">
    <source>
        <dbReference type="Proteomes" id="UP000467840"/>
    </source>
</evidence>
<evidence type="ECO:0000256" key="2">
    <source>
        <dbReference type="ARBA" id="ARBA00023242"/>
    </source>
</evidence>
<proteinExistence type="predicted"/>
<dbReference type="Pfam" id="PF16987">
    <property type="entry name" value="KIX_2"/>
    <property type="match status" value="3"/>
</dbReference>
<keyword evidence="2" id="KW-0539">Nucleus</keyword>
<evidence type="ECO:0000313" key="4">
    <source>
        <dbReference type="EMBL" id="KAF2305529.1"/>
    </source>
</evidence>